<gene>
    <name evidence="9" type="ORF">TSUD_85100</name>
</gene>
<keyword evidence="10" id="KW-1185">Reference proteome</keyword>
<dbReference type="InterPro" id="IPR042197">
    <property type="entry name" value="Apaf_helical"/>
</dbReference>
<dbReference type="SMART" id="SM00382">
    <property type="entry name" value="AAA"/>
    <property type="match status" value="1"/>
</dbReference>
<evidence type="ECO:0000259" key="8">
    <source>
        <dbReference type="SMART" id="SM00382"/>
    </source>
</evidence>
<dbReference type="PROSITE" id="PS51450">
    <property type="entry name" value="LRR"/>
    <property type="match status" value="1"/>
</dbReference>
<dbReference type="SUPFAM" id="SSF52540">
    <property type="entry name" value="P-loop containing nucleoside triphosphate hydrolases"/>
    <property type="match status" value="1"/>
</dbReference>
<dbReference type="GO" id="GO:0005524">
    <property type="term" value="F:ATP binding"/>
    <property type="evidence" value="ECO:0007669"/>
    <property type="project" value="UniProtKB-KW"/>
</dbReference>
<evidence type="ECO:0000313" key="9">
    <source>
        <dbReference type="EMBL" id="GAU20791.1"/>
    </source>
</evidence>
<dbReference type="FunFam" id="1.10.8.430:FF:000003">
    <property type="entry name" value="Probable disease resistance protein At5g66910"/>
    <property type="match status" value="1"/>
</dbReference>
<name>A0A2Z6LTI1_TRISU</name>
<sequence>MMLPFGIGHNGDFPVAGWHVKAFLQTEHLWLRDQRQERDKNLFLRKTKSSCTNAQAACVYKLQENLESLNQTLGDLQNKERDVRIEIDEAESTGVRKRTNEVIGWLQEFQKLQENCVSSYKLGKKIVERLNVAKDMLSKAGKILITIRQPPKPVDEMPCGETVGLDLMIQKVWNTLEDDNVGIIGLYGMGGVGKTTLLKRIHSELGKRKHSFDLVLWAVVSKDCDINKIMTDISNRLGIDDGFWKRCSQEQRVAKVYERLKEKKFLLMLDDLWGKLDLERLGVPVPKETNNKSKVMFTTRFEDVCAKMQAQKKFKVECLSEKEAFDLFCKKVGEETLRSHTEILKLAQEVAKECRGLPLALITVGSAMAGVKSFEAWMVAKNSLRSFSWIALDLEDKVFRILKFSYDKLPDKAHKSCFLYCALYPEDKGLDIDELIDRWIAEGFIDKDGKSIYDMYNQGKSIIEKLILSCLLEESFEARSRNYDKMKNIIKMHDVIRDMALWLSRDEDENKDKIVVQGEAFSMSEMDSKRLNVVQRISVITTMDLKESLNLPACPNVITLCIRNMSLYTIHAPSLSSNLQSIKRLRVLDLSGNVSFSIEQLSELGELINLEFINLSGTSICGLPIELKKLKNLRVFLMDDMAINDVVEFPLEVIESLEQLKVFRFSRKALHWLTRSFVQGEISLLEKLESLPKLEELSIHLTSIASVRRLLHSTKLRASSRRLKLSYTSRYFNKELDTLEMSSLSATMSTMTRLDHIHLWRIDNLVDGSPVTDKWHLGKLRQVRIYDCGSITHLTWLRYAPLLEYLDVFGCSSIEHVVKDNDEEADSKSNNDNIFTNLIELYLGYMSKLLCFQGQLDCNSRRDRVVGQFRVG</sequence>
<dbReference type="PANTHER" id="PTHR33463:SF220">
    <property type="entry name" value="NB-ARC DOMAIN-CONTAINING PROTEIN"/>
    <property type="match status" value="1"/>
</dbReference>
<proteinExistence type="inferred from homology"/>
<evidence type="ECO:0000256" key="6">
    <source>
        <dbReference type="ARBA" id="ARBA00022840"/>
    </source>
</evidence>
<accession>A0A2Z6LTI1</accession>
<feature type="coiled-coil region" evidence="7">
    <location>
        <begin position="59"/>
        <end position="93"/>
    </location>
</feature>
<keyword evidence="5" id="KW-0611">Plant defense</keyword>
<evidence type="ECO:0000256" key="2">
    <source>
        <dbReference type="ARBA" id="ARBA00022614"/>
    </source>
</evidence>
<dbReference type="Pfam" id="PF23598">
    <property type="entry name" value="LRR_14"/>
    <property type="match status" value="1"/>
</dbReference>
<keyword evidence="3" id="KW-0677">Repeat</keyword>
<keyword evidence="7" id="KW-0175">Coiled coil</keyword>
<dbReference type="AlphaFoldDB" id="A0A2Z6LTI1"/>
<keyword evidence="2" id="KW-0433">Leucine-rich repeat</keyword>
<keyword evidence="4" id="KW-0547">Nucleotide-binding</keyword>
<dbReference type="Proteomes" id="UP000242715">
    <property type="component" value="Unassembled WGS sequence"/>
</dbReference>
<dbReference type="InterPro" id="IPR036388">
    <property type="entry name" value="WH-like_DNA-bd_sf"/>
</dbReference>
<dbReference type="InterPro" id="IPR050905">
    <property type="entry name" value="Plant_NBS-LRR"/>
</dbReference>
<dbReference type="GO" id="GO:0006952">
    <property type="term" value="P:defense response"/>
    <property type="evidence" value="ECO:0007669"/>
    <property type="project" value="UniProtKB-KW"/>
</dbReference>
<dbReference type="GO" id="GO:0043531">
    <property type="term" value="F:ADP binding"/>
    <property type="evidence" value="ECO:0007669"/>
    <property type="project" value="InterPro"/>
</dbReference>
<dbReference type="Pfam" id="PF23559">
    <property type="entry name" value="WHD_DRP"/>
    <property type="match status" value="1"/>
</dbReference>
<dbReference type="Gene3D" id="1.10.10.10">
    <property type="entry name" value="Winged helix-like DNA-binding domain superfamily/Winged helix DNA-binding domain"/>
    <property type="match status" value="1"/>
</dbReference>
<evidence type="ECO:0000256" key="7">
    <source>
        <dbReference type="SAM" id="Coils"/>
    </source>
</evidence>
<protein>
    <recommendedName>
        <fullName evidence="8">AAA+ ATPase domain-containing protein</fullName>
    </recommendedName>
</protein>
<dbReference type="PRINTS" id="PR00364">
    <property type="entry name" value="DISEASERSIST"/>
</dbReference>
<evidence type="ECO:0000313" key="10">
    <source>
        <dbReference type="Proteomes" id="UP000242715"/>
    </source>
</evidence>
<dbReference type="FunFam" id="1.10.10.10:FF:000322">
    <property type="entry name" value="Probable disease resistance protein At1g63360"/>
    <property type="match status" value="1"/>
</dbReference>
<evidence type="ECO:0000256" key="3">
    <source>
        <dbReference type="ARBA" id="ARBA00022737"/>
    </source>
</evidence>
<organism evidence="9 10">
    <name type="scientific">Trifolium subterraneum</name>
    <name type="common">Subterranean clover</name>
    <dbReference type="NCBI Taxonomy" id="3900"/>
    <lineage>
        <taxon>Eukaryota</taxon>
        <taxon>Viridiplantae</taxon>
        <taxon>Streptophyta</taxon>
        <taxon>Embryophyta</taxon>
        <taxon>Tracheophyta</taxon>
        <taxon>Spermatophyta</taxon>
        <taxon>Magnoliopsida</taxon>
        <taxon>eudicotyledons</taxon>
        <taxon>Gunneridae</taxon>
        <taxon>Pentapetalae</taxon>
        <taxon>rosids</taxon>
        <taxon>fabids</taxon>
        <taxon>Fabales</taxon>
        <taxon>Fabaceae</taxon>
        <taxon>Papilionoideae</taxon>
        <taxon>50 kb inversion clade</taxon>
        <taxon>NPAAA clade</taxon>
        <taxon>Hologalegina</taxon>
        <taxon>IRL clade</taxon>
        <taxon>Trifolieae</taxon>
        <taxon>Trifolium</taxon>
    </lineage>
</organism>
<dbReference type="InterPro" id="IPR032675">
    <property type="entry name" value="LRR_dom_sf"/>
</dbReference>
<evidence type="ECO:0000256" key="1">
    <source>
        <dbReference type="ARBA" id="ARBA00008894"/>
    </source>
</evidence>
<dbReference type="Gene3D" id="3.80.10.10">
    <property type="entry name" value="Ribonuclease Inhibitor"/>
    <property type="match status" value="2"/>
</dbReference>
<dbReference type="InterPro" id="IPR058922">
    <property type="entry name" value="WHD_DRP"/>
</dbReference>
<dbReference type="Gene3D" id="1.10.8.430">
    <property type="entry name" value="Helical domain of apoptotic protease-activating factors"/>
    <property type="match status" value="1"/>
</dbReference>
<dbReference type="SUPFAM" id="SSF52058">
    <property type="entry name" value="L domain-like"/>
    <property type="match status" value="1"/>
</dbReference>
<feature type="domain" description="AAA+ ATPase" evidence="8">
    <location>
        <begin position="180"/>
        <end position="338"/>
    </location>
</feature>
<dbReference type="InterPro" id="IPR002182">
    <property type="entry name" value="NB-ARC"/>
</dbReference>
<dbReference type="EMBL" id="DF973219">
    <property type="protein sequence ID" value="GAU20791.1"/>
    <property type="molecule type" value="Genomic_DNA"/>
</dbReference>
<dbReference type="Gene3D" id="3.40.50.300">
    <property type="entry name" value="P-loop containing nucleotide triphosphate hydrolases"/>
    <property type="match status" value="1"/>
</dbReference>
<comment type="similarity">
    <text evidence="1">Belongs to the disease resistance NB-LRR family.</text>
</comment>
<dbReference type="InterPro" id="IPR001611">
    <property type="entry name" value="Leu-rich_rpt"/>
</dbReference>
<dbReference type="OrthoDB" id="664960at2759"/>
<dbReference type="FunFam" id="3.40.50.300:FF:001091">
    <property type="entry name" value="Probable disease resistance protein At1g61300"/>
    <property type="match status" value="1"/>
</dbReference>
<dbReference type="Pfam" id="PF00931">
    <property type="entry name" value="NB-ARC"/>
    <property type="match status" value="1"/>
</dbReference>
<dbReference type="InterPro" id="IPR003593">
    <property type="entry name" value="AAA+_ATPase"/>
</dbReference>
<dbReference type="PANTHER" id="PTHR33463">
    <property type="entry name" value="NB-ARC DOMAIN-CONTAINING PROTEIN-RELATED"/>
    <property type="match status" value="1"/>
</dbReference>
<dbReference type="InterPro" id="IPR055414">
    <property type="entry name" value="LRR_R13L4/SHOC2-like"/>
</dbReference>
<evidence type="ECO:0000256" key="5">
    <source>
        <dbReference type="ARBA" id="ARBA00022821"/>
    </source>
</evidence>
<dbReference type="InterPro" id="IPR027417">
    <property type="entry name" value="P-loop_NTPase"/>
</dbReference>
<reference evidence="10" key="1">
    <citation type="journal article" date="2017" name="Front. Plant Sci.">
        <title>Climate Clever Clovers: New Paradigm to Reduce the Environmental Footprint of Ruminants by Breeding Low Methanogenic Forages Utilizing Haplotype Variation.</title>
        <authorList>
            <person name="Kaur P."/>
            <person name="Appels R."/>
            <person name="Bayer P.E."/>
            <person name="Keeble-Gagnere G."/>
            <person name="Wang J."/>
            <person name="Hirakawa H."/>
            <person name="Shirasawa K."/>
            <person name="Vercoe P."/>
            <person name="Stefanova K."/>
            <person name="Durmic Z."/>
            <person name="Nichols P."/>
            <person name="Revell C."/>
            <person name="Isobe S.N."/>
            <person name="Edwards D."/>
            <person name="Erskine W."/>
        </authorList>
    </citation>
    <scope>NUCLEOTIDE SEQUENCE [LARGE SCALE GENOMIC DNA]</scope>
    <source>
        <strain evidence="10">cv. Daliak</strain>
    </source>
</reference>
<keyword evidence="6" id="KW-0067">ATP-binding</keyword>
<evidence type="ECO:0000256" key="4">
    <source>
        <dbReference type="ARBA" id="ARBA00022741"/>
    </source>
</evidence>